<evidence type="ECO:0000313" key="3">
    <source>
        <dbReference type="EMBL" id="PSL19589.1"/>
    </source>
</evidence>
<dbReference type="InterPro" id="IPR011990">
    <property type="entry name" value="TPR-like_helical_dom_sf"/>
</dbReference>
<dbReference type="OrthoDB" id="54411at2"/>
<name>A0A2P8FCZ0_9RHOB</name>
<feature type="region of interest" description="Disordered" evidence="1">
    <location>
        <begin position="453"/>
        <end position="472"/>
    </location>
</feature>
<keyword evidence="2" id="KW-0812">Transmembrane</keyword>
<gene>
    <name evidence="3" type="ORF">CLV88_10511</name>
</gene>
<dbReference type="AlphaFoldDB" id="A0A2P8FCZ0"/>
<comment type="caution">
    <text evidence="3">The sequence shown here is derived from an EMBL/GenBank/DDBJ whole genome shotgun (WGS) entry which is preliminary data.</text>
</comment>
<dbReference type="RefSeq" id="WP_133169940.1">
    <property type="nucleotide sequence ID" value="NZ_PYGJ01000005.1"/>
</dbReference>
<protein>
    <recommendedName>
        <fullName evidence="5">Tetratricopeptide repeat protein</fullName>
    </recommendedName>
</protein>
<feature type="compositionally biased region" description="Polar residues" evidence="1">
    <location>
        <begin position="459"/>
        <end position="472"/>
    </location>
</feature>
<proteinExistence type="predicted"/>
<feature type="transmembrane region" description="Helical" evidence="2">
    <location>
        <begin position="150"/>
        <end position="171"/>
    </location>
</feature>
<sequence length="472" mass="51574">MTSAHDSADAKDQTTASVSPEAVLEQLQTIRSSEMFSGASRLVDLLEYIVKENLKDPSRKILAKTIAEEIYGRAPDKDNDSQNIVRVDAGRLRRRLAEFYAGPGRDNPILIHVDPGAYVPRFETNQRAQNAEFTPSELGASTHGAWKRPFTTVVAVFVALFIGFGLGVAFFPGDQTLKPSDLQVEYSGDPKLEAERRARLAKSPSSLQAVTMSDQARNLIFPFVETQQVELSLAMFRQAIKKDSLYFGGYAGASQSLAALAIYLPEGEKKSALLEESRDMVDQAEALSPANSWTQSALSWVFFVEGQTEQAIEHANIAIDLAPTDGNVLDFYAVLMLSAGNFTAAQEASDNNRKRTSGLGRFANKSLFGASSYHLGQYQDSIDALTAATISGDPISAPTLAYLAASHHRLGNAFKSKRHVVELTENWPDFDPQTVLSRLYLNPDQVTDLTRALEESGWSAPTPSNPTTSLED</sequence>
<dbReference type="Gene3D" id="1.25.40.10">
    <property type="entry name" value="Tetratricopeptide repeat domain"/>
    <property type="match status" value="1"/>
</dbReference>
<evidence type="ECO:0008006" key="5">
    <source>
        <dbReference type="Google" id="ProtNLM"/>
    </source>
</evidence>
<keyword evidence="4" id="KW-1185">Reference proteome</keyword>
<accession>A0A2P8FCZ0</accession>
<keyword evidence="2" id="KW-0472">Membrane</keyword>
<dbReference type="SUPFAM" id="SSF48452">
    <property type="entry name" value="TPR-like"/>
    <property type="match status" value="1"/>
</dbReference>
<dbReference type="EMBL" id="PYGJ01000005">
    <property type="protein sequence ID" value="PSL19589.1"/>
    <property type="molecule type" value="Genomic_DNA"/>
</dbReference>
<evidence type="ECO:0000313" key="4">
    <source>
        <dbReference type="Proteomes" id="UP000240418"/>
    </source>
</evidence>
<dbReference type="Proteomes" id="UP000240418">
    <property type="component" value="Unassembled WGS sequence"/>
</dbReference>
<organism evidence="3 4">
    <name type="scientific">Shimia abyssi</name>
    <dbReference type="NCBI Taxonomy" id="1662395"/>
    <lineage>
        <taxon>Bacteria</taxon>
        <taxon>Pseudomonadati</taxon>
        <taxon>Pseudomonadota</taxon>
        <taxon>Alphaproteobacteria</taxon>
        <taxon>Rhodobacterales</taxon>
        <taxon>Roseobacteraceae</taxon>
    </lineage>
</organism>
<keyword evidence="2" id="KW-1133">Transmembrane helix</keyword>
<evidence type="ECO:0000256" key="1">
    <source>
        <dbReference type="SAM" id="MobiDB-lite"/>
    </source>
</evidence>
<reference evidence="3 4" key="1">
    <citation type="submission" date="2018-03" db="EMBL/GenBank/DDBJ databases">
        <title>Genomic Encyclopedia of Archaeal and Bacterial Type Strains, Phase II (KMG-II): from individual species to whole genera.</title>
        <authorList>
            <person name="Goeker M."/>
        </authorList>
    </citation>
    <scope>NUCLEOTIDE SEQUENCE [LARGE SCALE GENOMIC DNA]</scope>
    <source>
        <strain evidence="3 4">DSM 100673</strain>
    </source>
</reference>
<evidence type="ECO:0000256" key="2">
    <source>
        <dbReference type="SAM" id="Phobius"/>
    </source>
</evidence>